<accession>D5Q4M7</accession>
<sequence>MSLDTLISPRNAKIRYKHLSIVSNKTKYLIEHGTRKKVFLFYDKETKVTQLSQFELTLQKNDNWKIIME</sequence>
<comment type="caution">
    <text evidence="1">The sequence shown here is derived from an EMBL/GenBank/DDBJ whole genome shotgun (WGS) entry which is preliminary data.</text>
</comment>
<gene>
    <name evidence="1" type="ORF">HMPREF0220_1839</name>
</gene>
<reference evidence="1 2" key="1">
    <citation type="submission" date="2010-05" db="EMBL/GenBank/DDBJ databases">
        <authorList>
            <person name="Qin X."/>
            <person name="Bachman B."/>
            <person name="Battles P."/>
            <person name="Bell A."/>
            <person name="Bess C."/>
            <person name="Bickham C."/>
            <person name="Chaboub L."/>
            <person name="Chen D."/>
            <person name="Coyle M."/>
            <person name="Deiros D.R."/>
            <person name="Dinh H."/>
            <person name="Forbes L."/>
            <person name="Fowler G."/>
            <person name="Francisco L."/>
            <person name="Fu Q."/>
            <person name="Gubbala S."/>
            <person name="Hale W."/>
            <person name="Han Y."/>
            <person name="Hemphill L."/>
            <person name="Highlander S.K."/>
            <person name="Hirani K."/>
            <person name="Hogues M."/>
            <person name="Jackson L."/>
            <person name="Jakkamsetti A."/>
            <person name="Javaid M."/>
            <person name="Jiang H."/>
            <person name="Korchina V."/>
            <person name="Kovar C."/>
            <person name="Lara F."/>
            <person name="Lee S."/>
            <person name="Mata R."/>
            <person name="Mathew T."/>
            <person name="Moen C."/>
            <person name="Morales K."/>
            <person name="Munidasa M."/>
            <person name="Nazareth L."/>
            <person name="Ngo R."/>
            <person name="Nguyen L."/>
            <person name="Okwuonu G."/>
            <person name="Ongeri F."/>
            <person name="Patil S."/>
            <person name="Petrosino J."/>
            <person name="Pham C."/>
            <person name="Pham P."/>
            <person name="Pu L.-L."/>
            <person name="Puazo M."/>
            <person name="Raj R."/>
            <person name="Reid J."/>
            <person name="Rouhana J."/>
            <person name="Saada N."/>
            <person name="Shang Y."/>
            <person name="Simmons D."/>
            <person name="Thornton R."/>
            <person name="Warren J."/>
            <person name="Weissenberger G."/>
            <person name="Zhang J."/>
            <person name="Zhang L."/>
            <person name="Zhou C."/>
            <person name="Zhu D."/>
            <person name="Muzny D."/>
            <person name="Worley K."/>
            <person name="Gibbs R."/>
        </authorList>
    </citation>
    <scope>NUCLEOTIDE SEQUENCE [LARGE SCALE GENOMIC DNA]</scope>
    <source>
        <strain evidence="1 2">NAP08</strain>
    </source>
</reference>
<name>D5Q4M7_CLODI</name>
<dbReference type="HOGENOM" id="CLU_2772262_0_0_9"/>
<dbReference type="EMBL" id="ADNX01000042">
    <property type="protein sequence ID" value="EFH07160.1"/>
    <property type="molecule type" value="Genomic_DNA"/>
</dbReference>
<dbReference type="Proteomes" id="UP000003227">
    <property type="component" value="Unassembled WGS sequence"/>
</dbReference>
<protein>
    <submittedName>
        <fullName evidence="1">Uncharacterized protein</fullName>
    </submittedName>
</protein>
<proteinExistence type="predicted"/>
<evidence type="ECO:0000313" key="1">
    <source>
        <dbReference type="EMBL" id="EFH07160.1"/>
    </source>
</evidence>
<dbReference type="AlphaFoldDB" id="D5Q4M7"/>
<organism evidence="1 2">
    <name type="scientific">Clostridioides difficile NAP08</name>
    <dbReference type="NCBI Taxonomy" id="525259"/>
    <lineage>
        <taxon>Bacteria</taxon>
        <taxon>Bacillati</taxon>
        <taxon>Bacillota</taxon>
        <taxon>Clostridia</taxon>
        <taxon>Peptostreptococcales</taxon>
        <taxon>Peptostreptococcaceae</taxon>
        <taxon>Clostridioides</taxon>
    </lineage>
</organism>
<evidence type="ECO:0000313" key="2">
    <source>
        <dbReference type="Proteomes" id="UP000003227"/>
    </source>
</evidence>